<accession>A0A9Q1IPT2</accession>
<reference evidence="1" key="1">
    <citation type="journal article" date="2023" name="Science">
        <title>Genome structures resolve the early diversification of teleost fishes.</title>
        <authorList>
            <person name="Parey E."/>
            <person name="Louis A."/>
            <person name="Montfort J."/>
            <person name="Bouchez O."/>
            <person name="Roques C."/>
            <person name="Iampietro C."/>
            <person name="Lluch J."/>
            <person name="Castinel A."/>
            <person name="Donnadieu C."/>
            <person name="Desvignes T."/>
            <person name="Floi Bucao C."/>
            <person name="Jouanno E."/>
            <person name="Wen M."/>
            <person name="Mejri S."/>
            <person name="Dirks R."/>
            <person name="Jansen H."/>
            <person name="Henkel C."/>
            <person name="Chen W.J."/>
            <person name="Zahm M."/>
            <person name="Cabau C."/>
            <person name="Klopp C."/>
            <person name="Thompson A.W."/>
            <person name="Robinson-Rechavi M."/>
            <person name="Braasch I."/>
            <person name="Lecointre G."/>
            <person name="Bobe J."/>
            <person name="Postlethwait J.H."/>
            <person name="Berthelot C."/>
            <person name="Roest Crollius H."/>
            <person name="Guiguen Y."/>
        </authorList>
    </citation>
    <scope>NUCLEOTIDE SEQUENCE</scope>
    <source>
        <strain evidence="1">WJC10195</strain>
    </source>
</reference>
<organism evidence="1 2">
    <name type="scientific">Synaphobranchus kaupii</name>
    <name type="common">Kaup's arrowtooth eel</name>
    <dbReference type="NCBI Taxonomy" id="118154"/>
    <lineage>
        <taxon>Eukaryota</taxon>
        <taxon>Metazoa</taxon>
        <taxon>Chordata</taxon>
        <taxon>Craniata</taxon>
        <taxon>Vertebrata</taxon>
        <taxon>Euteleostomi</taxon>
        <taxon>Actinopterygii</taxon>
        <taxon>Neopterygii</taxon>
        <taxon>Teleostei</taxon>
        <taxon>Anguilliformes</taxon>
        <taxon>Synaphobranchidae</taxon>
        <taxon>Synaphobranchus</taxon>
    </lineage>
</organism>
<evidence type="ECO:0000313" key="2">
    <source>
        <dbReference type="Proteomes" id="UP001152622"/>
    </source>
</evidence>
<keyword evidence="2" id="KW-1185">Reference proteome</keyword>
<protein>
    <submittedName>
        <fullName evidence="1">Uncharacterized protein</fullName>
    </submittedName>
</protein>
<sequence>MENFSSEQTETPSCYCLILTKRREKGEKTTGWDLNNSHTQALSIRIEKRAVCDAVDKLRGEADWRSHKGR</sequence>
<gene>
    <name evidence="1" type="ORF">SKAU_G00265160</name>
</gene>
<dbReference type="AlphaFoldDB" id="A0A9Q1IPT2"/>
<evidence type="ECO:0000313" key="1">
    <source>
        <dbReference type="EMBL" id="KAJ8347927.1"/>
    </source>
</evidence>
<dbReference type="Proteomes" id="UP001152622">
    <property type="component" value="Chromosome 10"/>
</dbReference>
<proteinExistence type="predicted"/>
<dbReference type="EMBL" id="JAINUF010000010">
    <property type="protein sequence ID" value="KAJ8347927.1"/>
    <property type="molecule type" value="Genomic_DNA"/>
</dbReference>
<name>A0A9Q1IPT2_SYNKA</name>
<comment type="caution">
    <text evidence="1">The sequence shown here is derived from an EMBL/GenBank/DDBJ whole genome shotgun (WGS) entry which is preliminary data.</text>
</comment>